<organism evidence="2 3">
    <name type="scientific">Crenothrix polyspora</name>
    <dbReference type="NCBI Taxonomy" id="360316"/>
    <lineage>
        <taxon>Bacteria</taxon>
        <taxon>Pseudomonadati</taxon>
        <taxon>Pseudomonadota</taxon>
        <taxon>Gammaproteobacteria</taxon>
        <taxon>Methylococcales</taxon>
        <taxon>Crenotrichaceae</taxon>
        <taxon>Crenothrix</taxon>
    </lineage>
</organism>
<dbReference type="Gene3D" id="3.40.50.1000">
    <property type="entry name" value="HAD superfamily/HAD-like"/>
    <property type="match status" value="1"/>
</dbReference>
<keyword evidence="1" id="KW-1133">Transmembrane helix</keyword>
<keyword evidence="1" id="KW-0812">Transmembrane</keyword>
<evidence type="ECO:0000313" key="3">
    <source>
        <dbReference type="Proteomes" id="UP000195442"/>
    </source>
</evidence>
<dbReference type="EMBL" id="FUKJ01000139">
    <property type="protein sequence ID" value="SJM91441.1"/>
    <property type="molecule type" value="Genomic_DNA"/>
</dbReference>
<keyword evidence="1" id="KW-0472">Membrane</keyword>
<protein>
    <submittedName>
        <fullName evidence="2">Uncharacterized protein</fullName>
    </submittedName>
</protein>
<gene>
    <name evidence="2" type="ORF">CRENPOLYSF2_2230001</name>
</gene>
<reference evidence="3" key="1">
    <citation type="submission" date="2017-02" db="EMBL/GenBank/DDBJ databases">
        <authorList>
            <person name="Daims H."/>
        </authorList>
    </citation>
    <scope>NUCLEOTIDE SEQUENCE [LARGE SCALE GENOMIC DNA]</scope>
</reference>
<evidence type="ECO:0000313" key="2">
    <source>
        <dbReference type="EMBL" id="SJM91441.1"/>
    </source>
</evidence>
<dbReference type="Proteomes" id="UP000195442">
    <property type="component" value="Unassembled WGS sequence"/>
</dbReference>
<keyword evidence="3" id="KW-1185">Reference proteome</keyword>
<dbReference type="AlphaFoldDB" id="A0A1R4H5Y3"/>
<accession>A0A1R4H5Y3</accession>
<dbReference type="SUPFAM" id="SSF56784">
    <property type="entry name" value="HAD-like"/>
    <property type="match status" value="1"/>
</dbReference>
<proteinExistence type="predicted"/>
<sequence length="223" mass="24365">MQQGILITQAGTLERAMQVDTLVFDGRVFNDPVLRSKASEVMQALRQRYSQDASSHPLALYILMNNDEEALGQTLMVELGLDGYFRASSGQGRTELIGQLQTDGRKVCYVGSGEDDTAEMQAALLSVVHYTPDSMASEPTGVILLGNDLQQLPHVFDLAVAFTAKQNFNLVAPIGVDLVDISTTVFLDFGLIYSVLFTYTGLLLGVANTRRSKKKSLNSIVLR</sequence>
<name>A0A1R4H5Y3_9GAMM</name>
<dbReference type="InterPro" id="IPR023214">
    <property type="entry name" value="HAD_sf"/>
</dbReference>
<evidence type="ECO:0000256" key="1">
    <source>
        <dbReference type="SAM" id="Phobius"/>
    </source>
</evidence>
<feature type="transmembrane region" description="Helical" evidence="1">
    <location>
        <begin position="185"/>
        <end position="207"/>
    </location>
</feature>
<dbReference type="InterPro" id="IPR036412">
    <property type="entry name" value="HAD-like_sf"/>
</dbReference>